<feature type="transmembrane region" description="Helical" evidence="5">
    <location>
        <begin position="6"/>
        <end position="31"/>
    </location>
</feature>
<comment type="subcellular location">
    <subcellularLocation>
        <location evidence="1">Membrane</location>
        <topology evidence="1">Multi-pass membrane protein</topology>
    </subcellularLocation>
</comment>
<dbReference type="GO" id="GO:0005385">
    <property type="term" value="F:zinc ion transmembrane transporter activity"/>
    <property type="evidence" value="ECO:0007669"/>
    <property type="project" value="TreeGrafter"/>
</dbReference>
<feature type="transmembrane region" description="Helical" evidence="5">
    <location>
        <begin position="72"/>
        <end position="93"/>
    </location>
</feature>
<protein>
    <submittedName>
        <fullName evidence="6">Uncharacterized protein</fullName>
    </submittedName>
</protein>
<keyword evidence="4 5" id="KW-0472">Membrane</keyword>
<keyword evidence="7" id="KW-1185">Reference proteome</keyword>
<reference evidence="6" key="1">
    <citation type="submission" date="2022-01" db="EMBL/GenBank/DDBJ databases">
        <authorList>
            <person name="King R."/>
        </authorList>
    </citation>
    <scope>NUCLEOTIDE SEQUENCE</scope>
</reference>
<dbReference type="Pfam" id="PF02535">
    <property type="entry name" value="Zip"/>
    <property type="match status" value="1"/>
</dbReference>
<evidence type="ECO:0000256" key="2">
    <source>
        <dbReference type="ARBA" id="ARBA00022692"/>
    </source>
</evidence>
<organism evidence="6 7">
    <name type="scientific">Nezara viridula</name>
    <name type="common">Southern green stink bug</name>
    <name type="synonym">Cimex viridulus</name>
    <dbReference type="NCBI Taxonomy" id="85310"/>
    <lineage>
        <taxon>Eukaryota</taxon>
        <taxon>Metazoa</taxon>
        <taxon>Ecdysozoa</taxon>
        <taxon>Arthropoda</taxon>
        <taxon>Hexapoda</taxon>
        <taxon>Insecta</taxon>
        <taxon>Pterygota</taxon>
        <taxon>Neoptera</taxon>
        <taxon>Paraneoptera</taxon>
        <taxon>Hemiptera</taxon>
        <taxon>Heteroptera</taxon>
        <taxon>Panheteroptera</taxon>
        <taxon>Pentatomomorpha</taxon>
        <taxon>Pentatomoidea</taxon>
        <taxon>Pentatomidae</taxon>
        <taxon>Pentatominae</taxon>
        <taxon>Nezara</taxon>
    </lineage>
</organism>
<name>A0A9P0HMM7_NEZVI</name>
<feature type="transmembrane region" description="Helical" evidence="5">
    <location>
        <begin position="269"/>
        <end position="290"/>
    </location>
</feature>
<evidence type="ECO:0000256" key="3">
    <source>
        <dbReference type="ARBA" id="ARBA00022989"/>
    </source>
</evidence>
<proteinExistence type="predicted"/>
<feature type="transmembrane region" description="Helical" evidence="5">
    <location>
        <begin position="236"/>
        <end position="257"/>
    </location>
</feature>
<feature type="transmembrane region" description="Helical" evidence="5">
    <location>
        <begin position="171"/>
        <end position="192"/>
    </location>
</feature>
<dbReference type="EMBL" id="OV725082">
    <property type="protein sequence ID" value="CAH1405540.1"/>
    <property type="molecule type" value="Genomic_DNA"/>
</dbReference>
<evidence type="ECO:0000313" key="7">
    <source>
        <dbReference type="Proteomes" id="UP001152798"/>
    </source>
</evidence>
<evidence type="ECO:0000256" key="4">
    <source>
        <dbReference type="ARBA" id="ARBA00023136"/>
    </source>
</evidence>
<accession>A0A9P0HMM7</accession>
<keyword evidence="2 5" id="KW-0812">Transmembrane</keyword>
<dbReference type="PANTHER" id="PTHR11040:SF169">
    <property type="entry name" value="FI24038P1"/>
    <property type="match status" value="1"/>
</dbReference>
<dbReference type="OrthoDB" id="448280at2759"/>
<feature type="transmembrane region" description="Helical" evidence="5">
    <location>
        <begin position="38"/>
        <end position="60"/>
    </location>
</feature>
<dbReference type="GO" id="GO:0005886">
    <property type="term" value="C:plasma membrane"/>
    <property type="evidence" value="ECO:0007669"/>
    <property type="project" value="TreeGrafter"/>
</dbReference>
<dbReference type="InterPro" id="IPR003689">
    <property type="entry name" value="ZIP"/>
</dbReference>
<dbReference type="PANTHER" id="PTHR11040">
    <property type="entry name" value="ZINC/IRON TRANSPORTER"/>
    <property type="match status" value="1"/>
</dbReference>
<dbReference type="AlphaFoldDB" id="A0A9P0HMM7"/>
<gene>
    <name evidence="6" type="ORF">NEZAVI_LOCUS13730</name>
</gene>
<feature type="transmembrane region" description="Helical" evidence="5">
    <location>
        <begin position="204"/>
        <end position="224"/>
    </location>
</feature>
<keyword evidence="3 5" id="KW-1133">Transmembrane helix</keyword>
<dbReference type="Proteomes" id="UP001152798">
    <property type="component" value="Chromosome 6"/>
</dbReference>
<evidence type="ECO:0000256" key="1">
    <source>
        <dbReference type="ARBA" id="ARBA00004141"/>
    </source>
</evidence>
<evidence type="ECO:0000256" key="5">
    <source>
        <dbReference type="SAM" id="Phobius"/>
    </source>
</evidence>
<evidence type="ECO:0000313" key="6">
    <source>
        <dbReference type="EMBL" id="CAH1405540.1"/>
    </source>
</evidence>
<feature type="transmembrane region" description="Helical" evidence="5">
    <location>
        <begin position="146"/>
        <end position="165"/>
    </location>
</feature>
<sequence>MNSIYAKVLAIAVVTVGSYFCGFLPAILGLGSTYKKSILLSSTLCFGAGVLLSTSIVHILPDVRNDVHQWGELLLCAGFFFIYAIDVLLSPFLPKSDSSSEEQDPLLPQESSTIYGSTSNDSEFPILSQDHVVENQTTKSWSCMNFGLLVAFTTHALLEGLVIGVQDSTNGVLLLLGAVCSHKLLVAFCLGTELISVGRHWCSLIVPLSVFVLGSDIGIVLGLIFEVEGSPVMKAIIPYMQAIAGGTLLYIALSEIIPREKARDLPKYASIFQIIGMFAGFSLMSALSMLL</sequence>